<keyword evidence="3" id="KW-1185">Reference proteome</keyword>
<feature type="compositionally biased region" description="Pro residues" evidence="1">
    <location>
        <begin position="35"/>
        <end position="52"/>
    </location>
</feature>
<evidence type="ECO:0000313" key="3">
    <source>
        <dbReference type="Proteomes" id="UP001165080"/>
    </source>
</evidence>
<dbReference type="AlphaFoldDB" id="A0A9W6EXX0"/>
<feature type="region of interest" description="Disordered" evidence="1">
    <location>
        <begin position="1"/>
        <end position="53"/>
    </location>
</feature>
<proteinExistence type="predicted"/>
<comment type="caution">
    <text evidence="2">The sequence shown here is derived from an EMBL/GenBank/DDBJ whole genome shotgun (WGS) entry which is preliminary data.</text>
</comment>
<sequence>MVQNPHYAKGPAQPPAMPPQPYAAPPQPYAQSVPQPHPVAPPQAPVTAPPQPQRMNSEVEIFNGTIHPACCCCFPTPSSCAVKWEVTSRRVDYKRPLCCCCGTKASTAQVRNIKDVDYRSCCCNGEVTVHMKDPKETLHIEGFGDKDALKAIYKGLTKAVADLKVNLLSGV</sequence>
<dbReference type="EMBL" id="BRXU01000002">
    <property type="protein sequence ID" value="GLC49152.1"/>
    <property type="molecule type" value="Genomic_DNA"/>
</dbReference>
<organism evidence="2 3">
    <name type="scientific">Pleodorina starrii</name>
    <dbReference type="NCBI Taxonomy" id="330485"/>
    <lineage>
        <taxon>Eukaryota</taxon>
        <taxon>Viridiplantae</taxon>
        <taxon>Chlorophyta</taxon>
        <taxon>core chlorophytes</taxon>
        <taxon>Chlorophyceae</taxon>
        <taxon>CS clade</taxon>
        <taxon>Chlamydomonadales</taxon>
        <taxon>Volvocaceae</taxon>
        <taxon>Pleodorina</taxon>
    </lineage>
</organism>
<evidence type="ECO:0000256" key="1">
    <source>
        <dbReference type="SAM" id="MobiDB-lite"/>
    </source>
</evidence>
<name>A0A9W6EXX0_9CHLO</name>
<gene>
    <name evidence="2" type="primary">PLEST004388</name>
    <name evidence="2" type="ORF">PLESTB_000187900</name>
</gene>
<reference evidence="2 3" key="1">
    <citation type="journal article" date="2023" name="Commun. Biol.">
        <title>Reorganization of the ancestral sex-determining regions during the evolution of trioecy in Pleodorina starrii.</title>
        <authorList>
            <person name="Takahashi K."/>
            <person name="Suzuki S."/>
            <person name="Kawai-Toyooka H."/>
            <person name="Yamamoto K."/>
            <person name="Hamaji T."/>
            <person name="Ootsuki R."/>
            <person name="Yamaguchi H."/>
            <person name="Kawachi M."/>
            <person name="Higashiyama T."/>
            <person name="Nozaki H."/>
        </authorList>
    </citation>
    <scope>NUCLEOTIDE SEQUENCE [LARGE SCALE GENOMIC DNA]</scope>
    <source>
        <strain evidence="2 3">NIES-4479</strain>
    </source>
</reference>
<accession>A0A9W6EXX0</accession>
<evidence type="ECO:0000313" key="2">
    <source>
        <dbReference type="EMBL" id="GLC49152.1"/>
    </source>
</evidence>
<protein>
    <submittedName>
        <fullName evidence="2">Uncharacterized protein</fullName>
    </submittedName>
</protein>
<dbReference type="Proteomes" id="UP001165080">
    <property type="component" value="Unassembled WGS sequence"/>
</dbReference>
<feature type="compositionally biased region" description="Pro residues" evidence="1">
    <location>
        <begin position="12"/>
        <end position="28"/>
    </location>
</feature>